<feature type="region of interest" description="Disordered" evidence="1">
    <location>
        <begin position="30"/>
        <end position="56"/>
    </location>
</feature>
<accession>A0A225DMF7</accession>
<dbReference type="PANTHER" id="PTHR46889:SF4">
    <property type="entry name" value="TRANSPOSASE INSO FOR INSERTION SEQUENCE ELEMENT IS911B-RELATED"/>
    <property type="match status" value="1"/>
</dbReference>
<dbReference type="AlphaFoldDB" id="A0A225DMF7"/>
<comment type="caution">
    <text evidence="2">The sequence shown here is derived from an EMBL/GenBank/DDBJ whole genome shotgun (WGS) entry which is preliminary data.</text>
</comment>
<evidence type="ECO:0000256" key="1">
    <source>
        <dbReference type="SAM" id="MobiDB-lite"/>
    </source>
</evidence>
<dbReference type="Proteomes" id="UP000214646">
    <property type="component" value="Unassembled WGS sequence"/>
</dbReference>
<dbReference type="PANTHER" id="PTHR46889">
    <property type="entry name" value="TRANSPOSASE INSF FOR INSERTION SEQUENCE IS3B-RELATED"/>
    <property type="match status" value="1"/>
</dbReference>
<keyword evidence="3" id="KW-1185">Reference proteome</keyword>
<organism evidence="2 3">
    <name type="scientific">Fimbriiglobus ruber</name>
    <dbReference type="NCBI Taxonomy" id="1908690"/>
    <lineage>
        <taxon>Bacteria</taxon>
        <taxon>Pseudomonadati</taxon>
        <taxon>Planctomycetota</taxon>
        <taxon>Planctomycetia</taxon>
        <taxon>Gemmatales</taxon>
        <taxon>Gemmataceae</taxon>
        <taxon>Fimbriiglobus</taxon>
    </lineage>
</organism>
<proteinExistence type="predicted"/>
<feature type="region of interest" description="Disordered" evidence="1">
    <location>
        <begin position="93"/>
        <end position="112"/>
    </location>
</feature>
<dbReference type="GO" id="GO:0015074">
    <property type="term" value="P:DNA integration"/>
    <property type="evidence" value="ECO:0007669"/>
    <property type="project" value="InterPro"/>
</dbReference>
<reference evidence="3" key="1">
    <citation type="submission" date="2017-06" db="EMBL/GenBank/DDBJ databases">
        <title>Genome analysis of Fimbriiglobus ruber SP5, the first member of the order Planctomycetales with confirmed chitinolytic capability.</title>
        <authorList>
            <person name="Ravin N.V."/>
            <person name="Rakitin A.L."/>
            <person name="Ivanova A.A."/>
            <person name="Beletsky A.V."/>
            <person name="Kulichevskaya I.S."/>
            <person name="Mardanov A.V."/>
            <person name="Dedysh S.N."/>
        </authorList>
    </citation>
    <scope>NUCLEOTIDE SEQUENCE [LARGE SCALE GENOMIC DNA]</scope>
    <source>
        <strain evidence="3">SP5</strain>
    </source>
</reference>
<dbReference type="EMBL" id="NIDE01000007">
    <property type="protein sequence ID" value="OWK40804.1"/>
    <property type="molecule type" value="Genomic_DNA"/>
</dbReference>
<dbReference type="InterPro" id="IPR050900">
    <property type="entry name" value="Transposase_IS3/IS150/IS904"/>
</dbReference>
<sequence length="112" mass="12573">MHAELVAQGHECRENTVARLMRDAGIAAKTARKYRPTRDSNHPLPVAANVLDRPFDPPARNESWVAHMTDIPTRERATAGIFEYIETFDNRVRRHSTRGDVSPADFDAAHPG</sequence>
<gene>
    <name evidence="2" type="ORF">FRUB_04696</name>
</gene>
<name>A0A225DMF7_9BACT</name>
<evidence type="ECO:0000313" key="3">
    <source>
        <dbReference type="Proteomes" id="UP000214646"/>
    </source>
</evidence>
<evidence type="ECO:0000313" key="2">
    <source>
        <dbReference type="EMBL" id="OWK40804.1"/>
    </source>
</evidence>
<protein>
    <submittedName>
        <fullName evidence="2">Mobile element protein</fullName>
    </submittedName>
</protein>